<protein>
    <submittedName>
        <fullName evidence="2">Uncharacterized protein</fullName>
    </submittedName>
</protein>
<name>A0A0G1JAN2_UNCKA</name>
<proteinExistence type="predicted"/>
<sequence length="205" mass="23983">MPRTYLILALPFFSLFTFVKVNSAYAAPPAADEWMQSAEGWKEKFKVDTIKEKLQERLEAKREEVCARVRSRVGERYEGYYNIKIQRLAHLKKGLEALNSRIAFYKEQGLDTEVLESDYSKLSALASEYESELTKFMTLFDETKDLPCLRYEGDFVSKVQAVRDQWRVVKAKGDEIRDYYRDNVKAHIKALREQLKGKVDKTEED</sequence>
<dbReference type="EMBL" id="LCJD01000044">
    <property type="protein sequence ID" value="KKT68418.1"/>
    <property type="molecule type" value="Genomic_DNA"/>
</dbReference>
<feature type="signal peptide" evidence="1">
    <location>
        <begin position="1"/>
        <end position="26"/>
    </location>
</feature>
<accession>A0A0G1JAN2</accession>
<gene>
    <name evidence="2" type="ORF">UW65_C0044G0004</name>
</gene>
<organism evidence="2 3">
    <name type="scientific">candidate division WWE3 bacterium GW2011_GWB1_44_4</name>
    <dbReference type="NCBI Taxonomy" id="1619116"/>
    <lineage>
        <taxon>Bacteria</taxon>
        <taxon>Katanobacteria</taxon>
    </lineage>
</organism>
<dbReference type="AlphaFoldDB" id="A0A0G1JAN2"/>
<keyword evidence="1" id="KW-0732">Signal</keyword>
<evidence type="ECO:0000313" key="2">
    <source>
        <dbReference type="EMBL" id="KKT68418.1"/>
    </source>
</evidence>
<evidence type="ECO:0000313" key="3">
    <source>
        <dbReference type="Proteomes" id="UP000034783"/>
    </source>
</evidence>
<feature type="chain" id="PRO_5002537980" evidence="1">
    <location>
        <begin position="27"/>
        <end position="205"/>
    </location>
</feature>
<evidence type="ECO:0000256" key="1">
    <source>
        <dbReference type="SAM" id="SignalP"/>
    </source>
</evidence>
<comment type="caution">
    <text evidence="2">The sequence shown here is derived from an EMBL/GenBank/DDBJ whole genome shotgun (WGS) entry which is preliminary data.</text>
</comment>
<dbReference type="Proteomes" id="UP000034783">
    <property type="component" value="Unassembled WGS sequence"/>
</dbReference>
<reference evidence="2 3" key="1">
    <citation type="journal article" date="2015" name="Nature">
        <title>rRNA introns, odd ribosomes, and small enigmatic genomes across a large radiation of phyla.</title>
        <authorList>
            <person name="Brown C.T."/>
            <person name="Hug L.A."/>
            <person name="Thomas B.C."/>
            <person name="Sharon I."/>
            <person name="Castelle C.J."/>
            <person name="Singh A."/>
            <person name="Wilkins M.J."/>
            <person name="Williams K.H."/>
            <person name="Banfield J.F."/>
        </authorList>
    </citation>
    <scope>NUCLEOTIDE SEQUENCE [LARGE SCALE GENOMIC DNA]</scope>
</reference>